<evidence type="ECO:0000256" key="3">
    <source>
        <dbReference type="ARBA" id="ARBA00035520"/>
    </source>
</evidence>
<dbReference type="EMBL" id="PCTL01000029">
    <property type="protein sequence ID" value="PIP73147.1"/>
    <property type="molecule type" value="Genomic_DNA"/>
</dbReference>
<evidence type="ECO:0000313" key="5">
    <source>
        <dbReference type="EMBL" id="PIP73147.1"/>
    </source>
</evidence>
<reference evidence="5 6" key="1">
    <citation type="submission" date="2017-09" db="EMBL/GenBank/DDBJ databases">
        <title>Depth-based differentiation of microbial function through sediment-hosted aquifers and enrichment of novel symbionts in the deep terrestrial subsurface.</title>
        <authorList>
            <person name="Probst A.J."/>
            <person name="Ladd B."/>
            <person name="Jarett J.K."/>
            <person name="Geller-Mcgrath D.E."/>
            <person name="Sieber C.M."/>
            <person name="Emerson J.B."/>
            <person name="Anantharaman K."/>
            <person name="Thomas B.C."/>
            <person name="Malmstrom R."/>
            <person name="Stieglmeier M."/>
            <person name="Klingl A."/>
            <person name="Woyke T."/>
            <person name="Ryan C.M."/>
            <person name="Banfield J.F."/>
        </authorList>
    </citation>
    <scope>NUCLEOTIDE SEQUENCE [LARGE SCALE GENOMIC DNA]</scope>
    <source>
        <strain evidence="5">CG22_combo_CG10-13_8_21_14_all_47_15</strain>
    </source>
</reference>
<sequence length="163" mass="17922">MSRTMAGIKKETEPTQENEPRIYEVGYLLVPTLSSDALPETAGRLKDVIRDVGGVILAEGEPKMKNLAYKIGKVVEHSRSSFETAYFGWILFTAPPEGAVAVKSAYDVASDVLRFLILKGTKEDLTPKKKKPQTVKPRQRSEAEAVASAEDIDKAIDELVISE</sequence>
<evidence type="ECO:0000256" key="1">
    <source>
        <dbReference type="ARBA" id="ARBA00009512"/>
    </source>
</evidence>
<evidence type="ECO:0000256" key="4">
    <source>
        <dbReference type="SAM" id="MobiDB-lite"/>
    </source>
</evidence>
<proteinExistence type="inferred from homology"/>
<dbReference type="CDD" id="cd00473">
    <property type="entry name" value="bS6"/>
    <property type="match status" value="1"/>
</dbReference>
<dbReference type="AlphaFoldDB" id="A0A2H0CTC8"/>
<dbReference type="GO" id="GO:0005840">
    <property type="term" value="C:ribosome"/>
    <property type="evidence" value="ECO:0007669"/>
    <property type="project" value="InterPro"/>
</dbReference>
<dbReference type="InterPro" id="IPR014717">
    <property type="entry name" value="Transl_elong_EF1B/ribsomal_bS6"/>
</dbReference>
<gene>
    <name evidence="5" type="ORF">COW88_03005</name>
</gene>
<dbReference type="Pfam" id="PF01250">
    <property type="entry name" value="Ribosomal_S6"/>
    <property type="match status" value="1"/>
</dbReference>
<evidence type="ECO:0000313" key="6">
    <source>
        <dbReference type="Proteomes" id="UP000230638"/>
    </source>
</evidence>
<organism evidence="5 6">
    <name type="scientific">Candidatus Lloydbacteria bacterium CG22_combo_CG10-13_8_21_14_all_47_15</name>
    <dbReference type="NCBI Taxonomy" id="1974635"/>
    <lineage>
        <taxon>Bacteria</taxon>
        <taxon>Candidatus Lloydiibacteriota</taxon>
    </lineage>
</organism>
<accession>A0A2H0CTC8</accession>
<dbReference type="Gene3D" id="3.30.70.60">
    <property type="match status" value="1"/>
</dbReference>
<protein>
    <recommendedName>
        <fullName evidence="2">Small ribosomal subunit protein bS6</fullName>
    </recommendedName>
    <alternativeName>
        <fullName evidence="3">30S ribosomal protein S6</fullName>
    </alternativeName>
</protein>
<dbReference type="InterPro" id="IPR020814">
    <property type="entry name" value="Ribosomal_S6_plastid/chlpt"/>
</dbReference>
<evidence type="ECO:0000256" key="2">
    <source>
        <dbReference type="ARBA" id="ARBA00035294"/>
    </source>
</evidence>
<dbReference type="GO" id="GO:0006412">
    <property type="term" value="P:translation"/>
    <property type="evidence" value="ECO:0007669"/>
    <property type="project" value="InterPro"/>
</dbReference>
<comment type="caution">
    <text evidence="5">The sequence shown here is derived from an EMBL/GenBank/DDBJ whole genome shotgun (WGS) entry which is preliminary data.</text>
</comment>
<comment type="similarity">
    <text evidence="1">Belongs to the bacterial ribosomal protein bS6 family.</text>
</comment>
<dbReference type="InterPro" id="IPR035980">
    <property type="entry name" value="Ribosomal_bS6_sf"/>
</dbReference>
<dbReference type="Proteomes" id="UP000230638">
    <property type="component" value="Unassembled WGS sequence"/>
</dbReference>
<name>A0A2H0CTC8_9BACT</name>
<dbReference type="SUPFAM" id="SSF54995">
    <property type="entry name" value="Ribosomal protein S6"/>
    <property type="match status" value="1"/>
</dbReference>
<dbReference type="GO" id="GO:0003735">
    <property type="term" value="F:structural constituent of ribosome"/>
    <property type="evidence" value="ECO:0007669"/>
    <property type="project" value="InterPro"/>
</dbReference>
<feature type="region of interest" description="Disordered" evidence="4">
    <location>
        <begin position="126"/>
        <end position="148"/>
    </location>
</feature>
<dbReference type="GO" id="GO:0019843">
    <property type="term" value="F:rRNA binding"/>
    <property type="evidence" value="ECO:0007669"/>
    <property type="project" value="InterPro"/>
</dbReference>
<dbReference type="InterPro" id="IPR000529">
    <property type="entry name" value="Ribosomal_bS6"/>
</dbReference>